<comment type="subcellular location">
    <subcellularLocation>
        <location evidence="1">Cytoplasm</location>
    </subcellularLocation>
</comment>
<organism evidence="6">
    <name type="scientific">bioreactor metagenome</name>
    <dbReference type="NCBI Taxonomy" id="1076179"/>
    <lineage>
        <taxon>unclassified sequences</taxon>
        <taxon>metagenomes</taxon>
        <taxon>ecological metagenomes</taxon>
    </lineage>
</organism>
<evidence type="ECO:0000256" key="5">
    <source>
        <dbReference type="SAM" id="Phobius"/>
    </source>
</evidence>
<reference evidence="6" key="1">
    <citation type="submission" date="2019-08" db="EMBL/GenBank/DDBJ databases">
        <authorList>
            <person name="Kucharzyk K."/>
            <person name="Murdoch R.W."/>
            <person name="Higgins S."/>
            <person name="Loffler F."/>
        </authorList>
    </citation>
    <scope>NUCLEOTIDE SEQUENCE</scope>
</reference>
<dbReference type="EMBL" id="VSSQ01000195">
    <property type="protein sequence ID" value="MPL84829.1"/>
    <property type="molecule type" value="Genomic_DNA"/>
</dbReference>
<evidence type="ECO:0000256" key="3">
    <source>
        <dbReference type="ARBA" id="ARBA00022737"/>
    </source>
</evidence>
<keyword evidence="4" id="KW-0802">TPR repeat</keyword>
<dbReference type="SMART" id="SM00028">
    <property type="entry name" value="TPR"/>
    <property type="match status" value="4"/>
</dbReference>
<keyword evidence="2" id="KW-0963">Cytoplasm</keyword>
<dbReference type="GO" id="GO:0005737">
    <property type="term" value="C:cytoplasm"/>
    <property type="evidence" value="ECO:0007669"/>
    <property type="project" value="UniProtKB-SubCell"/>
</dbReference>
<dbReference type="Pfam" id="PF13424">
    <property type="entry name" value="TPR_12"/>
    <property type="match status" value="1"/>
</dbReference>
<dbReference type="SUPFAM" id="SSF48452">
    <property type="entry name" value="TPR-like"/>
    <property type="match status" value="2"/>
</dbReference>
<dbReference type="PANTHER" id="PTHR46630:SF1">
    <property type="entry name" value="TETRATRICOPEPTIDE REPEAT PROTEIN 29"/>
    <property type="match status" value="1"/>
</dbReference>
<comment type="caution">
    <text evidence="6">The sequence shown here is derived from an EMBL/GenBank/DDBJ whole genome shotgun (WGS) entry which is preliminary data.</text>
</comment>
<evidence type="ECO:0000256" key="2">
    <source>
        <dbReference type="ARBA" id="ARBA00022490"/>
    </source>
</evidence>
<gene>
    <name evidence="6" type="ORF">SDC9_30794</name>
</gene>
<keyword evidence="5" id="KW-0472">Membrane</keyword>
<proteinExistence type="predicted"/>
<evidence type="ECO:0000256" key="1">
    <source>
        <dbReference type="ARBA" id="ARBA00004496"/>
    </source>
</evidence>
<dbReference type="InterPro" id="IPR019734">
    <property type="entry name" value="TPR_rpt"/>
</dbReference>
<dbReference type="AlphaFoldDB" id="A0A644V0H8"/>
<accession>A0A644V0H8</accession>
<dbReference type="InterPro" id="IPR011990">
    <property type="entry name" value="TPR-like_helical_dom_sf"/>
</dbReference>
<evidence type="ECO:0000313" key="6">
    <source>
        <dbReference type="EMBL" id="MPL84829.1"/>
    </source>
</evidence>
<evidence type="ECO:0000256" key="4">
    <source>
        <dbReference type="ARBA" id="ARBA00022803"/>
    </source>
</evidence>
<feature type="transmembrane region" description="Helical" evidence="5">
    <location>
        <begin position="503"/>
        <end position="522"/>
    </location>
</feature>
<dbReference type="InterPro" id="IPR051476">
    <property type="entry name" value="Bac_ResReg_Asp_Phosphatase"/>
</dbReference>
<keyword evidence="5" id="KW-0812">Transmembrane</keyword>
<dbReference type="Gene3D" id="1.25.40.10">
    <property type="entry name" value="Tetratricopeptide repeat domain"/>
    <property type="match status" value="2"/>
</dbReference>
<dbReference type="Pfam" id="PF13181">
    <property type="entry name" value="TPR_8"/>
    <property type="match status" value="1"/>
</dbReference>
<protein>
    <recommendedName>
        <fullName evidence="7">MalT-like TPR region domain-containing protein</fullName>
    </recommendedName>
</protein>
<dbReference type="PANTHER" id="PTHR46630">
    <property type="entry name" value="TETRATRICOPEPTIDE REPEAT PROTEIN 29"/>
    <property type="match status" value="1"/>
</dbReference>
<sequence length="531" mass="58391">MGLHFTDTGLQGFRLRHETITVGKMLHCEQIAGICLADSCHGAIFMRLISLTSPMGLMHEKTFCKNTKALLLCSAVISFLLIPGQLSAQENHPGRRADSLELVRLEKAFDSLFNSKHTGAARTIADSMIILANRSGIYKYVAAGYFNLSMIEKSLDNTEGFTENLEKSIPWFLKGGEPAGAAMAHTILGQAMMPGNQVMALEHFSASLEIRQQLGDSAGLAGNLVNAGDFHYNSGNMPDAQNYYRQAAEIAGMTKNDRVRAYALTNLGEINLKMKRFEVSRDYLREALAIQMKAGNNMRAYPIVKAIGSAYFEEGKTDSARTSFEEALMLIRNTGAGENELPQIYTQLGIIAKAEGDTAGAGHYFRQTLSISRITGDAGYEQLALANLRTIVPPKVWKDHALENLLGGLSNAIAAGDRNGRLKFYAALRDHYNSRGKPGTADAYSRRLQALNDSIQSEIRAEKLALLRTKYQALRTLSESLFFDRERINSTLRALEGRQRKNTLTGLAAALLVILALAIFAIRKRFIGKAQ</sequence>
<keyword evidence="3" id="KW-0677">Repeat</keyword>
<name>A0A644V0H8_9ZZZZ</name>
<keyword evidence="5" id="KW-1133">Transmembrane helix</keyword>
<evidence type="ECO:0008006" key="7">
    <source>
        <dbReference type="Google" id="ProtNLM"/>
    </source>
</evidence>